<sequence>MRRAGPAGGAVAVARAASSLDFVRSLWSFRGLLTRQRWVVALPVASRVGLSVALDIKYSNCCPALRVHVHLLS</sequence>
<evidence type="ECO:0000313" key="2">
    <source>
        <dbReference type="Proteomes" id="UP000800035"/>
    </source>
</evidence>
<dbReference type="AlphaFoldDB" id="A0A6A5TLW0"/>
<protein>
    <submittedName>
        <fullName evidence="1">Uncharacterized protein</fullName>
    </submittedName>
</protein>
<organism evidence="1 2">
    <name type="scientific">Byssothecium circinans</name>
    <dbReference type="NCBI Taxonomy" id="147558"/>
    <lineage>
        <taxon>Eukaryota</taxon>
        <taxon>Fungi</taxon>
        <taxon>Dikarya</taxon>
        <taxon>Ascomycota</taxon>
        <taxon>Pezizomycotina</taxon>
        <taxon>Dothideomycetes</taxon>
        <taxon>Pleosporomycetidae</taxon>
        <taxon>Pleosporales</taxon>
        <taxon>Massarineae</taxon>
        <taxon>Massarinaceae</taxon>
        <taxon>Byssothecium</taxon>
    </lineage>
</organism>
<evidence type="ECO:0000313" key="1">
    <source>
        <dbReference type="EMBL" id="KAF1952709.1"/>
    </source>
</evidence>
<accession>A0A6A5TLW0</accession>
<keyword evidence="2" id="KW-1185">Reference proteome</keyword>
<gene>
    <name evidence="1" type="ORF">CC80DRAFT_172826</name>
</gene>
<reference evidence="1" key="1">
    <citation type="journal article" date="2020" name="Stud. Mycol.">
        <title>101 Dothideomycetes genomes: a test case for predicting lifestyles and emergence of pathogens.</title>
        <authorList>
            <person name="Haridas S."/>
            <person name="Albert R."/>
            <person name="Binder M."/>
            <person name="Bloem J."/>
            <person name="Labutti K."/>
            <person name="Salamov A."/>
            <person name="Andreopoulos B."/>
            <person name="Baker S."/>
            <person name="Barry K."/>
            <person name="Bills G."/>
            <person name="Bluhm B."/>
            <person name="Cannon C."/>
            <person name="Castanera R."/>
            <person name="Culley D."/>
            <person name="Daum C."/>
            <person name="Ezra D."/>
            <person name="Gonzalez J."/>
            <person name="Henrissat B."/>
            <person name="Kuo A."/>
            <person name="Liang C."/>
            <person name="Lipzen A."/>
            <person name="Lutzoni F."/>
            <person name="Magnuson J."/>
            <person name="Mondo S."/>
            <person name="Nolan M."/>
            <person name="Ohm R."/>
            <person name="Pangilinan J."/>
            <person name="Park H.-J."/>
            <person name="Ramirez L."/>
            <person name="Alfaro M."/>
            <person name="Sun H."/>
            <person name="Tritt A."/>
            <person name="Yoshinaga Y."/>
            <person name="Zwiers L.-H."/>
            <person name="Turgeon B."/>
            <person name="Goodwin S."/>
            <person name="Spatafora J."/>
            <person name="Crous P."/>
            <person name="Grigoriev I."/>
        </authorList>
    </citation>
    <scope>NUCLEOTIDE SEQUENCE</scope>
    <source>
        <strain evidence="1">CBS 675.92</strain>
    </source>
</reference>
<proteinExistence type="predicted"/>
<dbReference type="EMBL" id="ML977009">
    <property type="protein sequence ID" value="KAF1952709.1"/>
    <property type="molecule type" value="Genomic_DNA"/>
</dbReference>
<dbReference type="Proteomes" id="UP000800035">
    <property type="component" value="Unassembled WGS sequence"/>
</dbReference>
<name>A0A6A5TLW0_9PLEO</name>